<evidence type="ECO:0000313" key="6">
    <source>
        <dbReference type="EMBL" id="KAJ9580898.1"/>
    </source>
</evidence>
<sequence>MCETSCRSLNGYIQPRGTSHVFEMITMLFATGKKPTIPKEKSKNGGIRVLSLFDGIGTGMVVLKKLGINVLKYYACEIDQDAINVSTFNHGDSVTHIGDVSNLDEKKLADLGDIDLLIGGSPCTELSLVNPARKGLFCTDGSGYLFFEFFRILMILRRSKPIFWLFENTAAMPKSTREVITRFLECDPVIIDASQLSAQHRARLFWGNIPGLGCTMITDMNISLDQCLQNNLKREATVDKIRTVTTSSNSLKQ</sequence>
<dbReference type="PROSITE" id="PS00094">
    <property type="entry name" value="C5_MTASE_1"/>
    <property type="match status" value="1"/>
</dbReference>
<dbReference type="InterPro" id="IPR050390">
    <property type="entry name" value="C5-Methyltransferase"/>
</dbReference>
<evidence type="ECO:0000256" key="3">
    <source>
        <dbReference type="ARBA" id="ARBA00022679"/>
    </source>
</evidence>
<comment type="similarity">
    <text evidence="5">Belongs to the class I-like SAM-binding methyltransferase superfamily. C5-methyltransferase family.</text>
</comment>
<dbReference type="PANTHER" id="PTHR23068">
    <property type="entry name" value="DNA CYTOSINE-5- -METHYLTRANSFERASE 3-RELATED"/>
    <property type="match status" value="1"/>
</dbReference>
<feature type="active site" evidence="5">
    <location>
        <position position="123"/>
    </location>
</feature>
<reference evidence="6" key="2">
    <citation type="submission" date="2023-05" db="EMBL/GenBank/DDBJ databases">
        <authorList>
            <person name="Fouks B."/>
        </authorList>
    </citation>
    <scope>NUCLEOTIDE SEQUENCE</scope>
    <source>
        <strain evidence="6">Stay&amp;Tobe</strain>
        <tissue evidence="6">Testes</tissue>
    </source>
</reference>
<evidence type="ECO:0000313" key="7">
    <source>
        <dbReference type="Proteomes" id="UP001233999"/>
    </source>
</evidence>
<dbReference type="InterPro" id="IPR029063">
    <property type="entry name" value="SAM-dependent_MTases_sf"/>
</dbReference>
<dbReference type="EMBL" id="JASPKZ010008104">
    <property type="protein sequence ID" value="KAJ9580898.1"/>
    <property type="molecule type" value="Genomic_DNA"/>
</dbReference>
<keyword evidence="7" id="KW-1185">Reference proteome</keyword>
<keyword evidence="2 5" id="KW-0489">Methyltransferase</keyword>
<dbReference type="InterPro" id="IPR001525">
    <property type="entry name" value="C5_MeTfrase"/>
</dbReference>
<dbReference type="InterPro" id="IPR018117">
    <property type="entry name" value="C5_DNA_meth_AS"/>
</dbReference>
<dbReference type="PANTHER" id="PTHR23068:SF25">
    <property type="entry name" value="DNA (CYTOSINE-5)-METHYLTRANSFERASE DRM2"/>
    <property type="match status" value="1"/>
</dbReference>
<dbReference type="AlphaFoldDB" id="A0AAD7ZJ82"/>
<dbReference type="GO" id="GO:0005634">
    <property type="term" value="C:nucleus"/>
    <property type="evidence" value="ECO:0007669"/>
    <property type="project" value="TreeGrafter"/>
</dbReference>
<accession>A0AAD7ZJ82</accession>
<dbReference type="Gene3D" id="3.40.50.150">
    <property type="entry name" value="Vaccinia Virus protein VP39"/>
    <property type="match status" value="1"/>
</dbReference>
<gene>
    <name evidence="6" type="ORF">L9F63_023922</name>
</gene>
<proteinExistence type="inferred from homology"/>
<dbReference type="GO" id="GO:0032259">
    <property type="term" value="P:methylation"/>
    <property type="evidence" value="ECO:0007669"/>
    <property type="project" value="UniProtKB-KW"/>
</dbReference>
<feature type="non-terminal residue" evidence="6">
    <location>
        <position position="253"/>
    </location>
</feature>
<evidence type="ECO:0000256" key="1">
    <source>
        <dbReference type="ARBA" id="ARBA00011975"/>
    </source>
</evidence>
<keyword evidence="3 5" id="KW-0808">Transferase</keyword>
<organism evidence="6 7">
    <name type="scientific">Diploptera punctata</name>
    <name type="common">Pacific beetle cockroach</name>
    <dbReference type="NCBI Taxonomy" id="6984"/>
    <lineage>
        <taxon>Eukaryota</taxon>
        <taxon>Metazoa</taxon>
        <taxon>Ecdysozoa</taxon>
        <taxon>Arthropoda</taxon>
        <taxon>Hexapoda</taxon>
        <taxon>Insecta</taxon>
        <taxon>Pterygota</taxon>
        <taxon>Neoptera</taxon>
        <taxon>Polyneoptera</taxon>
        <taxon>Dictyoptera</taxon>
        <taxon>Blattodea</taxon>
        <taxon>Blaberoidea</taxon>
        <taxon>Blaberidae</taxon>
        <taxon>Diplopterinae</taxon>
        <taxon>Diploptera</taxon>
    </lineage>
</organism>
<dbReference type="Pfam" id="PF00145">
    <property type="entry name" value="DNA_methylase"/>
    <property type="match status" value="1"/>
</dbReference>
<dbReference type="EC" id="2.1.1.37" evidence="1"/>
<dbReference type="GO" id="GO:0003886">
    <property type="term" value="F:DNA (cytosine-5-)-methyltransferase activity"/>
    <property type="evidence" value="ECO:0007669"/>
    <property type="project" value="UniProtKB-EC"/>
</dbReference>
<reference evidence="6" key="1">
    <citation type="journal article" date="2023" name="IScience">
        <title>Live-bearing cockroach genome reveals convergent evolutionary mechanisms linked to viviparity in insects and beyond.</title>
        <authorList>
            <person name="Fouks B."/>
            <person name="Harrison M.C."/>
            <person name="Mikhailova A.A."/>
            <person name="Marchal E."/>
            <person name="English S."/>
            <person name="Carruthers M."/>
            <person name="Jennings E.C."/>
            <person name="Chiamaka E.L."/>
            <person name="Frigard R.A."/>
            <person name="Pippel M."/>
            <person name="Attardo G.M."/>
            <person name="Benoit J.B."/>
            <person name="Bornberg-Bauer E."/>
            <person name="Tobe S.S."/>
        </authorList>
    </citation>
    <scope>NUCLEOTIDE SEQUENCE</scope>
    <source>
        <strain evidence="6">Stay&amp;Tobe</strain>
    </source>
</reference>
<evidence type="ECO:0000256" key="4">
    <source>
        <dbReference type="ARBA" id="ARBA00022691"/>
    </source>
</evidence>
<comment type="caution">
    <text evidence="6">The sequence shown here is derived from an EMBL/GenBank/DDBJ whole genome shotgun (WGS) entry which is preliminary data.</text>
</comment>
<protein>
    <recommendedName>
        <fullName evidence="1">DNA (cytosine-5-)-methyltransferase</fullName>
        <ecNumber evidence="1">2.1.1.37</ecNumber>
    </recommendedName>
</protein>
<dbReference type="SUPFAM" id="SSF53335">
    <property type="entry name" value="S-adenosyl-L-methionine-dependent methyltransferases"/>
    <property type="match status" value="1"/>
</dbReference>
<evidence type="ECO:0000256" key="2">
    <source>
        <dbReference type="ARBA" id="ARBA00022603"/>
    </source>
</evidence>
<keyword evidence="4 5" id="KW-0949">S-adenosyl-L-methionine</keyword>
<evidence type="ECO:0000256" key="5">
    <source>
        <dbReference type="PROSITE-ProRule" id="PRU01016"/>
    </source>
</evidence>
<dbReference type="PROSITE" id="PS51679">
    <property type="entry name" value="SAM_MT_C5"/>
    <property type="match status" value="1"/>
</dbReference>
<dbReference type="Proteomes" id="UP001233999">
    <property type="component" value="Unassembled WGS sequence"/>
</dbReference>
<name>A0AAD7ZJ82_DIPPU</name>